<dbReference type="Pfam" id="PF13619">
    <property type="entry name" value="KTSC"/>
    <property type="match status" value="1"/>
</dbReference>
<accession>A0A6P1BA37</accession>
<feature type="domain" description="KTSC" evidence="1">
    <location>
        <begin position="2"/>
        <end position="31"/>
    </location>
</feature>
<dbReference type="InterPro" id="IPR025309">
    <property type="entry name" value="KTSC_dom"/>
</dbReference>
<evidence type="ECO:0000259" key="1">
    <source>
        <dbReference type="Pfam" id="PF13619"/>
    </source>
</evidence>
<evidence type="ECO:0000313" key="3">
    <source>
        <dbReference type="Proteomes" id="UP000468531"/>
    </source>
</evidence>
<protein>
    <submittedName>
        <fullName evidence="2">KTSC domain-containing protein</fullName>
    </submittedName>
</protein>
<gene>
    <name evidence="2" type="ORF">FNJ47_05555</name>
</gene>
<comment type="caution">
    <text evidence="2">The sequence shown here is derived from an EMBL/GenBank/DDBJ whole genome shotgun (WGS) entry which is preliminary data.</text>
</comment>
<reference evidence="2 3" key="1">
    <citation type="journal article" date="2020" name="Arch. Microbiol.">
        <title>Bradyrhizobium uaiense sp. nov., a new highly efficient cowpea symbiont.</title>
        <authorList>
            <person name="Cabral Michel D."/>
            <person name="Azarias Guimaraes A."/>
            <person name="Martins da Costa E."/>
            <person name="Soares de Carvalho T."/>
            <person name="Balsanelli E."/>
            <person name="Willems A."/>
            <person name="Maltempi de Souza E."/>
            <person name="de Souza Moreira F.M."/>
        </authorList>
    </citation>
    <scope>NUCLEOTIDE SEQUENCE [LARGE SCALE GENOMIC DNA]</scope>
    <source>
        <strain evidence="2 3">UFLA 03-164</strain>
    </source>
</reference>
<name>A0A6P1BA37_9BRAD</name>
<sequence length="44" mass="4984">MGTYYHYCELPPAVLDAFLAAPSMGQFYIRKSRGPVRMARMTDA</sequence>
<organism evidence="2 3">
    <name type="scientific">Bradyrhizobium uaiense</name>
    <dbReference type="NCBI Taxonomy" id="2594946"/>
    <lineage>
        <taxon>Bacteria</taxon>
        <taxon>Pseudomonadati</taxon>
        <taxon>Pseudomonadota</taxon>
        <taxon>Alphaproteobacteria</taxon>
        <taxon>Hyphomicrobiales</taxon>
        <taxon>Nitrobacteraceae</taxon>
        <taxon>Bradyrhizobium</taxon>
    </lineage>
</organism>
<keyword evidence="3" id="KW-1185">Reference proteome</keyword>
<evidence type="ECO:0000313" key="2">
    <source>
        <dbReference type="EMBL" id="NEU95307.1"/>
    </source>
</evidence>
<dbReference type="AlphaFoldDB" id="A0A6P1BA37"/>
<dbReference type="EMBL" id="VKHP01000012">
    <property type="protein sequence ID" value="NEU95307.1"/>
    <property type="molecule type" value="Genomic_DNA"/>
</dbReference>
<proteinExistence type="predicted"/>
<dbReference type="Proteomes" id="UP000468531">
    <property type="component" value="Unassembled WGS sequence"/>
</dbReference>